<reference evidence="2 3" key="1">
    <citation type="submission" date="2014-02" db="EMBL/GenBank/DDBJ databases">
        <title>The genome sequence of Colletotrichum simmondsii CBS122122.</title>
        <authorList>
            <person name="Baroncelli R."/>
            <person name="Thon M.R."/>
        </authorList>
    </citation>
    <scope>NUCLEOTIDE SEQUENCE [LARGE SCALE GENOMIC DNA]</scope>
    <source>
        <strain evidence="2 3">CBS122122</strain>
    </source>
</reference>
<accession>A0A135S6E5</accession>
<evidence type="ECO:0000256" key="1">
    <source>
        <dbReference type="SAM" id="MobiDB-lite"/>
    </source>
</evidence>
<evidence type="ECO:0000313" key="2">
    <source>
        <dbReference type="EMBL" id="KXH31459.1"/>
    </source>
</evidence>
<dbReference type="Proteomes" id="UP000070328">
    <property type="component" value="Unassembled WGS sequence"/>
</dbReference>
<feature type="region of interest" description="Disordered" evidence="1">
    <location>
        <begin position="38"/>
        <end position="67"/>
    </location>
</feature>
<comment type="caution">
    <text evidence="2">The sequence shown here is derived from an EMBL/GenBank/DDBJ whole genome shotgun (WGS) entry which is preliminary data.</text>
</comment>
<dbReference type="AlphaFoldDB" id="A0A135S6E5"/>
<proteinExistence type="predicted"/>
<evidence type="ECO:0000313" key="3">
    <source>
        <dbReference type="Proteomes" id="UP000070328"/>
    </source>
</evidence>
<keyword evidence="3" id="KW-1185">Reference proteome</keyword>
<protein>
    <submittedName>
        <fullName evidence="2">Uncharacterized protein</fullName>
    </submittedName>
</protein>
<organism evidence="2 3">
    <name type="scientific">Colletotrichum simmondsii</name>
    <dbReference type="NCBI Taxonomy" id="703756"/>
    <lineage>
        <taxon>Eukaryota</taxon>
        <taxon>Fungi</taxon>
        <taxon>Dikarya</taxon>
        <taxon>Ascomycota</taxon>
        <taxon>Pezizomycotina</taxon>
        <taxon>Sordariomycetes</taxon>
        <taxon>Hypocreomycetidae</taxon>
        <taxon>Glomerellales</taxon>
        <taxon>Glomerellaceae</taxon>
        <taxon>Colletotrichum</taxon>
        <taxon>Colletotrichum acutatum species complex</taxon>
    </lineage>
</organism>
<sequence>MLLAYHQGSQGLGLNWGLVVGVWRTVGPLETELMPALGRRTGAQTKQQQQQQGGPNAAPEALDPCLY</sequence>
<gene>
    <name evidence="2" type="ORF">CSIM01_04078</name>
</gene>
<dbReference type="EMBL" id="JFBX01000672">
    <property type="protein sequence ID" value="KXH31459.1"/>
    <property type="molecule type" value="Genomic_DNA"/>
</dbReference>
<name>A0A135S6E5_9PEZI</name>